<reference evidence="11 12" key="1">
    <citation type="submission" date="2021-01" db="EMBL/GenBank/DDBJ databases">
        <title>Isolation and description of Catonella massiliensis sp. nov., a novel Catonella species, isolated from a stable periodontitis subject.</title>
        <authorList>
            <person name="Antezack A."/>
            <person name="Boxberger M."/>
            <person name="La Scola B."/>
            <person name="Monnet-Corti V."/>
        </authorList>
    </citation>
    <scope>NUCLEOTIDE SEQUENCE [LARGE SCALE GENOMIC DNA]</scope>
    <source>
        <strain evidence="11 12">Marseille-Q4567</strain>
    </source>
</reference>
<evidence type="ECO:0000256" key="7">
    <source>
        <dbReference type="ARBA" id="ARBA00022840"/>
    </source>
</evidence>
<sequence>MLIILTIFLVISTVIMVFLKKNREMLLLLGLCICLMMEIAGVMIYIAKKGGISYNVMQFFYFTDALRDKFRYLYISLGQLGFLITLGRLFFPYFLLNLALSYSMIEAIRRNNRLKTITLILPVLTTVLYYPSIYHKLVDTRESWQIYMAEGSMIWIVGYLIIATVLLLVEYASITMKLCKVQFRKIIISLLALTGIYLLYCRQDPGQVYKFYSSPFAWNKGIGYLQGNPTLISYITLITVSVVCCVMGFYSLFSFTSDNYTESKDDAIIRRKFDTARIGASMFVHSMKNQILSNKVIYKRISNLFENEPPDMVKLKEYISALENANTNMLNRVEELYRHVKANEIYMVPVSMEEIVESAVDRFHEKYPDAKVVKSFNEEMQILADKSHLSEAVCNIIANGYESMLEAGTAKERDIEIRCYNERLYSVIEIKDYGKGMNKKLKKKVFDPFFSSKNSNHNWGMGLYYVREIVKSHLGQINIESVEGRGSSFYIMLPRYK</sequence>
<keyword evidence="6 11" id="KW-0418">Kinase</keyword>
<evidence type="ECO:0000256" key="9">
    <source>
        <dbReference type="SAM" id="Phobius"/>
    </source>
</evidence>
<dbReference type="InterPro" id="IPR036890">
    <property type="entry name" value="HATPase_C_sf"/>
</dbReference>
<keyword evidence="9" id="KW-1133">Transmembrane helix</keyword>
<keyword evidence="9" id="KW-0472">Membrane</keyword>
<proteinExistence type="predicted"/>
<keyword evidence="5" id="KW-0547">Nucleotide-binding</keyword>
<feature type="transmembrane region" description="Helical" evidence="9">
    <location>
        <begin position="116"/>
        <end position="133"/>
    </location>
</feature>
<evidence type="ECO:0000256" key="4">
    <source>
        <dbReference type="ARBA" id="ARBA00022679"/>
    </source>
</evidence>
<dbReference type="GO" id="GO:0016301">
    <property type="term" value="F:kinase activity"/>
    <property type="evidence" value="ECO:0007669"/>
    <property type="project" value="UniProtKB-KW"/>
</dbReference>
<feature type="transmembrane region" description="Helical" evidence="9">
    <location>
        <begin position="183"/>
        <end position="200"/>
    </location>
</feature>
<keyword evidence="9" id="KW-0812">Transmembrane</keyword>
<organism evidence="11 12">
    <name type="scientific">Catonella massiliensis</name>
    <dbReference type="NCBI Taxonomy" id="2799636"/>
    <lineage>
        <taxon>Bacteria</taxon>
        <taxon>Bacillati</taxon>
        <taxon>Bacillota</taxon>
        <taxon>Clostridia</taxon>
        <taxon>Lachnospirales</taxon>
        <taxon>Lachnospiraceae</taxon>
        <taxon>Catonella</taxon>
    </lineage>
</organism>
<dbReference type="EC" id="2.7.13.3" evidence="2"/>
<evidence type="ECO:0000256" key="6">
    <source>
        <dbReference type="ARBA" id="ARBA00022777"/>
    </source>
</evidence>
<dbReference type="EMBL" id="JAEPRJ010000001">
    <property type="protein sequence ID" value="MBK5896221.1"/>
    <property type="molecule type" value="Genomic_DNA"/>
</dbReference>
<dbReference type="Pfam" id="PF02518">
    <property type="entry name" value="HATPase_c"/>
    <property type="match status" value="1"/>
</dbReference>
<evidence type="ECO:0000313" key="11">
    <source>
        <dbReference type="EMBL" id="MBK5896221.1"/>
    </source>
</evidence>
<evidence type="ECO:0000256" key="2">
    <source>
        <dbReference type="ARBA" id="ARBA00012438"/>
    </source>
</evidence>
<evidence type="ECO:0000256" key="8">
    <source>
        <dbReference type="ARBA" id="ARBA00023012"/>
    </source>
</evidence>
<feature type="transmembrane region" description="Helical" evidence="9">
    <location>
        <begin position="231"/>
        <end position="253"/>
    </location>
</feature>
<evidence type="ECO:0000256" key="1">
    <source>
        <dbReference type="ARBA" id="ARBA00000085"/>
    </source>
</evidence>
<evidence type="ECO:0000259" key="10">
    <source>
        <dbReference type="PROSITE" id="PS50109"/>
    </source>
</evidence>
<dbReference type="SUPFAM" id="SSF55874">
    <property type="entry name" value="ATPase domain of HSP90 chaperone/DNA topoisomerase II/histidine kinase"/>
    <property type="match status" value="1"/>
</dbReference>
<comment type="catalytic activity">
    <reaction evidence="1">
        <text>ATP + protein L-histidine = ADP + protein N-phospho-L-histidine.</text>
        <dbReference type="EC" id="2.7.13.3"/>
    </reaction>
</comment>
<feature type="domain" description="Histidine kinase" evidence="10">
    <location>
        <begin position="282"/>
        <end position="497"/>
    </location>
</feature>
<accession>A0ABS1IWF5</accession>
<dbReference type="Proteomes" id="UP000604730">
    <property type="component" value="Unassembled WGS sequence"/>
</dbReference>
<dbReference type="InterPro" id="IPR003594">
    <property type="entry name" value="HATPase_dom"/>
</dbReference>
<dbReference type="PROSITE" id="PS50109">
    <property type="entry name" value="HIS_KIN"/>
    <property type="match status" value="1"/>
</dbReference>
<feature type="transmembrane region" description="Helical" evidence="9">
    <location>
        <begin position="72"/>
        <end position="96"/>
    </location>
</feature>
<keyword evidence="3" id="KW-0597">Phosphoprotein</keyword>
<gene>
    <name evidence="11" type="ORF">JJN12_00240</name>
</gene>
<dbReference type="InterPro" id="IPR004358">
    <property type="entry name" value="Sig_transdc_His_kin-like_C"/>
</dbReference>
<name>A0ABS1IWF5_9FIRM</name>
<keyword evidence="12" id="KW-1185">Reference proteome</keyword>
<dbReference type="PANTHER" id="PTHR43065:SF10">
    <property type="entry name" value="PEROXIDE STRESS-ACTIVATED HISTIDINE KINASE MAK3"/>
    <property type="match status" value="1"/>
</dbReference>
<dbReference type="Gene3D" id="3.30.565.10">
    <property type="entry name" value="Histidine kinase-like ATPase, C-terminal domain"/>
    <property type="match status" value="1"/>
</dbReference>
<evidence type="ECO:0000256" key="5">
    <source>
        <dbReference type="ARBA" id="ARBA00022741"/>
    </source>
</evidence>
<dbReference type="RefSeq" id="WP_208427808.1">
    <property type="nucleotide sequence ID" value="NZ_JAEPRJ010000001.1"/>
</dbReference>
<comment type="caution">
    <text evidence="11">The sequence shown here is derived from an EMBL/GenBank/DDBJ whole genome shotgun (WGS) entry which is preliminary data.</text>
</comment>
<keyword evidence="4" id="KW-0808">Transferase</keyword>
<dbReference type="PANTHER" id="PTHR43065">
    <property type="entry name" value="SENSOR HISTIDINE KINASE"/>
    <property type="match status" value="1"/>
</dbReference>
<feature type="transmembrane region" description="Helical" evidence="9">
    <location>
        <begin position="26"/>
        <end position="47"/>
    </location>
</feature>
<dbReference type="PRINTS" id="PR00344">
    <property type="entry name" value="BCTRLSENSOR"/>
</dbReference>
<keyword evidence="8" id="KW-0902">Two-component regulatory system</keyword>
<keyword evidence="7" id="KW-0067">ATP-binding</keyword>
<feature type="transmembrane region" description="Helical" evidence="9">
    <location>
        <begin position="153"/>
        <end position="171"/>
    </location>
</feature>
<dbReference type="InterPro" id="IPR005467">
    <property type="entry name" value="His_kinase_dom"/>
</dbReference>
<protein>
    <recommendedName>
        <fullName evidence="2">histidine kinase</fullName>
        <ecNumber evidence="2">2.7.13.3</ecNumber>
    </recommendedName>
</protein>
<dbReference type="SMART" id="SM00387">
    <property type="entry name" value="HATPase_c"/>
    <property type="match status" value="1"/>
</dbReference>
<evidence type="ECO:0000256" key="3">
    <source>
        <dbReference type="ARBA" id="ARBA00022553"/>
    </source>
</evidence>
<evidence type="ECO:0000313" key="12">
    <source>
        <dbReference type="Proteomes" id="UP000604730"/>
    </source>
</evidence>